<name>A0AAW6K3Q2_MEDGN</name>
<gene>
    <name evidence="1" type="ORF">O4N78_14395</name>
</gene>
<dbReference type="EMBL" id="JAPZEG010000021">
    <property type="protein sequence ID" value="MDE1204743.1"/>
    <property type="molecule type" value="Genomic_DNA"/>
</dbReference>
<protein>
    <submittedName>
        <fullName evidence="1">Uncharacterized protein</fullName>
    </submittedName>
</protein>
<comment type="caution">
    <text evidence="1">The sequence shown here is derived from an EMBL/GenBank/DDBJ whole genome shotgun (WGS) entry which is preliminary data.</text>
</comment>
<dbReference type="RefSeq" id="WP_272114270.1">
    <property type="nucleotide sequence ID" value="NZ_JADMTD010000032.1"/>
</dbReference>
<proteinExistence type="predicted"/>
<organism evidence="1 2">
    <name type="scientific">Mediterraneibacter gnavus</name>
    <name type="common">Ruminococcus gnavus</name>
    <dbReference type="NCBI Taxonomy" id="33038"/>
    <lineage>
        <taxon>Bacteria</taxon>
        <taxon>Bacillati</taxon>
        <taxon>Bacillota</taxon>
        <taxon>Clostridia</taxon>
        <taxon>Lachnospirales</taxon>
        <taxon>Lachnospiraceae</taxon>
        <taxon>Mediterraneibacter</taxon>
    </lineage>
</organism>
<reference evidence="1" key="1">
    <citation type="submission" date="2022-12" db="EMBL/GenBank/DDBJ databases">
        <title>Genome of R. gnavus strain RSHDN_120.</title>
        <authorList>
            <person name="Abdugheni R."/>
        </authorList>
    </citation>
    <scope>NUCLEOTIDE SEQUENCE</scope>
    <source>
        <strain evidence="1">RSHDN_120</strain>
    </source>
</reference>
<evidence type="ECO:0000313" key="2">
    <source>
        <dbReference type="Proteomes" id="UP001149331"/>
    </source>
</evidence>
<accession>A0AAW6K3Q2</accession>
<evidence type="ECO:0000313" key="1">
    <source>
        <dbReference type="EMBL" id="MDE1204743.1"/>
    </source>
</evidence>
<sequence length="42" mass="4309">MKYCKAAGTPILSMEAACSDIKKRMASKLSAGCPANQASSTS</sequence>
<dbReference type="AlphaFoldDB" id="A0AAW6K3Q2"/>
<dbReference type="Proteomes" id="UP001149331">
    <property type="component" value="Unassembled WGS sequence"/>
</dbReference>